<feature type="region of interest" description="Disordered" evidence="1">
    <location>
        <begin position="103"/>
        <end position="132"/>
    </location>
</feature>
<gene>
    <name evidence="2" type="ORF">DJ010_18405</name>
</gene>
<organism evidence="2 3">
    <name type="scientific">Nocardioides silvaticus</name>
    <dbReference type="NCBI Taxonomy" id="2201891"/>
    <lineage>
        <taxon>Bacteria</taxon>
        <taxon>Bacillati</taxon>
        <taxon>Actinomycetota</taxon>
        <taxon>Actinomycetes</taxon>
        <taxon>Propionibacteriales</taxon>
        <taxon>Nocardioidaceae</taxon>
        <taxon>Nocardioides</taxon>
    </lineage>
</organism>
<evidence type="ECO:0000313" key="2">
    <source>
        <dbReference type="EMBL" id="PWN01517.1"/>
    </source>
</evidence>
<keyword evidence="3" id="KW-1185">Reference proteome</keyword>
<proteinExistence type="predicted"/>
<sequence>MPSGLGGLVRFPPRRVEVTIQDQTYGGFWRTLDPMNTLTRTSVRTLAAVGSLALLVPAGAEAAAPAASTVTIEADGTDLFGEVDSPRDRCEKNREVVVYKQIGSRGGGNDRRFASDTTDDDGDWNTGNTGTEGRFYAKVKKTDRCKADVSPTIRATR</sequence>
<protein>
    <submittedName>
        <fullName evidence="2">Uncharacterized protein</fullName>
    </submittedName>
</protein>
<dbReference type="EMBL" id="QGDD01000009">
    <property type="protein sequence ID" value="PWN01517.1"/>
    <property type="molecule type" value="Genomic_DNA"/>
</dbReference>
<dbReference type="Proteomes" id="UP000245507">
    <property type="component" value="Unassembled WGS sequence"/>
</dbReference>
<name>A0A316TB58_9ACTN</name>
<accession>A0A316TB58</accession>
<dbReference type="AlphaFoldDB" id="A0A316TB58"/>
<evidence type="ECO:0000256" key="1">
    <source>
        <dbReference type="SAM" id="MobiDB-lite"/>
    </source>
</evidence>
<reference evidence="2 3" key="1">
    <citation type="submission" date="2018-05" db="EMBL/GenBank/DDBJ databases">
        <title>Nocardioides silvaticus genome.</title>
        <authorList>
            <person name="Li C."/>
            <person name="Wang G."/>
        </authorList>
    </citation>
    <scope>NUCLEOTIDE SEQUENCE [LARGE SCALE GENOMIC DNA]</scope>
    <source>
        <strain evidence="2 3">CCTCC AB 2018079</strain>
    </source>
</reference>
<comment type="caution">
    <text evidence="2">The sequence shown here is derived from an EMBL/GenBank/DDBJ whole genome shotgun (WGS) entry which is preliminary data.</text>
</comment>
<evidence type="ECO:0000313" key="3">
    <source>
        <dbReference type="Proteomes" id="UP000245507"/>
    </source>
</evidence>